<sequence length="302" mass="34398">MKNNKLIAIFLLHVLTVLILISCSLEVKDSNESKKHKKEKRKGKVENLLVAINNLKNPTKPASGKNKANSKASKQKNNPNANANNAPKKILDPEVAKLIQKILDRTENIIQISEMDSSRGEPNDQFGMRAEIFSKIFFNANSTVHFDSHEYTEERRMLYTSLNFNEGKIFNLGQILSKLSQDSNYRGLVKETLINRGFSIQLAMEEISAKILNVKDKLQQLNKPNLETLYNDFEKLTSLKEKWLKDTDDLIDEYNTNPDLQTDVSKLNDTLRSKNSRAQFANIHDIILDLVNTTTNILAPIQ</sequence>
<dbReference type="EMBL" id="CP001199">
    <property type="protein sequence ID" value="ACK74216.1"/>
    <property type="molecule type" value="Genomic_DNA"/>
</dbReference>
<dbReference type="NCBIfam" id="NF033728">
    <property type="entry name" value="borfam54_1"/>
    <property type="match status" value="1"/>
</dbReference>
<protein>
    <submittedName>
        <fullName evidence="2">p35 antigen</fullName>
    </submittedName>
</protein>
<dbReference type="AlphaFoldDB" id="A0A0H3BZL5"/>
<evidence type="ECO:0000256" key="1">
    <source>
        <dbReference type="SAM" id="MobiDB-lite"/>
    </source>
</evidence>
<gene>
    <name evidence="2" type="ordered locus">BbuZS7_A55</name>
</gene>
<proteinExistence type="predicted"/>
<dbReference type="Gene3D" id="1.10.3160.10">
    <property type="entry name" value="Bbcrasp-1"/>
    <property type="match status" value="1"/>
</dbReference>
<dbReference type="Proteomes" id="UP000006901">
    <property type="component" value="Plasmid ZS7_lp54"/>
</dbReference>
<evidence type="ECO:0000313" key="3">
    <source>
        <dbReference type="Proteomes" id="UP000006901"/>
    </source>
</evidence>
<dbReference type="KEGG" id="bbz:BbuZS7_A55"/>
<geneLocation type="plasmid" evidence="2 3">
    <name>ZS7_lp54</name>
</geneLocation>
<dbReference type="InterPro" id="IPR008421">
    <property type="entry name" value="Borrelia_lipoprotein_PFam54/60"/>
</dbReference>
<dbReference type="PROSITE" id="PS51257">
    <property type="entry name" value="PROKAR_LIPOPROTEIN"/>
    <property type="match status" value="1"/>
</dbReference>
<dbReference type="HOGENOM" id="CLU_857034_0_0_12"/>
<name>A0A0H3BZL5_BORBZ</name>
<keyword evidence="2" id="KW-0614">Plasmid</keyword>
<dbReference type="Pfam" id="PF05714">
    <property type="entry name" value="PFam54_60"/>
    <property type="match status" value="1"/>
</dbReference>
<dbReference type="GeneID" id="56568637"/>
<dbReference type="NCBIfam" id="NF033729">
    <property type="entry name" value="borfam54_2"/>
    <property type="match status" value="1"/>
</dbReference>
<organism evidence="2 3">
    <name type="scientific">Borreliella burgdorferi (strain ZS7)</name>
    <name type="common">Borrelia burgdorferi</name>
    <dbReference type="NCBI Taxonomy" id="445985"/>
    <lineage>
        <taxon>Bacteria</taxon>
        <taxon>Pseudomonadati</taxon>
        <taxon>Spirochaetota</taxon>
        <taxon>Spirochaetia</taxon>
        <taxon>Spirochaetales</taxon>
        <taxon>Borreliaceae</taxon>
        <taxon>Borreliella</taxon>
    </lineage>
</organism>
<accession>A0A0H3BZL5</accession>
<feature type="region of interest" description="Disordered" evidence="1">
    <location>
        <begin position="56"/>
        <end position="87"/>
    </location>
</feature>
<dbReference type="NCBIfam" id="NF033730">
    <property type="entry name" value="borfam54_3"/>
    <property type="match status" value="1"/>
</dbReference>
<feature type="compositionally biased region" description="Low complexity" evidence="1">
    <location>
        <begin position="60"/>
        <end position="87"/>
    </location>
</feature>
<dbReference type="RefSeq" id="WP_012614997.1">
    <property type="nucleotide sequence ID" value="NC_011784.1"/>
</dbReference>
<evidence type="ECO:0000313" key="2">
    <source>
        <dbReference type="EMBL" id="ACK74216.1"/>
    </source>
</evidence>
<reference evidence="2 3" key="1">
    <citation type="journal article" date="2011" name="J. Bacteriol.">
        <title>Whole-genome sequences of thirteen isolates of Borrelia burgdorferi.</title>
        <authorList>
            <person name="Schutzer S.E."/>
            <person name="Fraser-Liggett C.M."/>
            <person name="Casjens S.R."/>
            <person name="Qiu W.G."/>
            <person name="Dunn J.J."/>
            <person name="Mongodin E.F."/>
            <person name="Luft B.J."/>
        </authorList>
    </citation>
    <scope>NUCLEOTIDE SEQUENCE [LARGE SCALE GENOMIC DNA]</scope>
    <source>
        <strain evidence="2 3">ZS7</strain>
        <plasmid evidence="2 3">ZS7_lp54</plasmid>
    </source>
</reference>